<dbReference type="EMBL" id="JACHYB010000001">
    <property type="protein sequence ID" value="MBB3186223.1"/>
    <property type="molecule type" value="Genomic_DNA"/>
</dbReference>
<evidence type="ECO:0000256" key="4">
    <source>
        <dbReference type="ARBA" id="ARBA00022729"/>
    </source>
</evidence>
<evidence type="ECO:0000256" key="6">
    <source>
        <dbReference type="ARBA" id="ARBA00023157"/>
    </source>
</evidence>
<evidence type="ECO:0000256" key="2">
    <source>
        <dbReference type="ARBA" id="ARBA00009743"/>
    </source>
</evidence>
<dbReference type="Proteomes" id="UP000544222">
    <property type="component" value="Unassembled WGS sequence"/>
</dbReference>
<dbReference type="InterPro" id="IPR013785">
    <property type="entry name" value="Aldolase_TIM"/>
</dbReference>
<comment type="caution">
    <text evidence="11">The sequence shown here is derived from an EMBL/GenBank/DDBJ whole genome shotgun (WGS) entry which is preliminary data.</text>
</comment>
<dbReference type="FunFam" id="3.20.20.70:FF:000202">
    <property type="entry name" value="Alpha-galactosidase"/>
    <property type="match status" value="1"/>
</dbReference>
<dbReference type="GO" id="GO:0004557">
    <property type="term" value="F:alpha-galactosidase activity"/>
    <property type="evidence" value="ECO:0007669"/>
    <property type="project" value="UniProtKB-EC"/>
</dbReference>
<dbReference type="AlphaFoldDB" id="A0A7W5DQ28"/>
<proteinExistence type="inferred from homology"/>
<evidence type="ECO:0000313" key="11">
    <source>
        <dbReference type="EMBL" id="MBB3186223.1"/>
    </source>
</evidence>
<dbReference type="SUPFAM" id="SSF51445">
    <property type="entry name" value="(Trans)glycosidases"/>
    <property type="match status" value="1"/>
</dbReference>
<dbReference type="PANTHER" id="PTHR11452">
    <property type="entry name" value="ALPHA-GALACTOSIDASE/ALPHA-N-ACETYLGALACTOSAMINIDASE"/>
    <property type="match status" value="1"/>
</dbReference>
<name>A0A7W5DQ28_9PORP</name>
<dbReference type="InterPro" id="IPR000111">
    <property type="entry name" value="Glyco_hydro_27/36_CS"/>
</dbReference>
<comment type="similarity">
    <text evidence="2 8">Belongs to the glycosyl hydrolase 27 family.</text>
</comment>
<protein>
    <recommendedName>
        <fullName evidence="3 8">Alpha-galactosidase</fullName>
        <ecNumber evidence="3 8">3.2.1.22</ecNumber>
    </recommendedName>
    <alternativeName>
        <fullName evidence="8">Melibiase</fullName>
    </alternativeName>
</protein>
<accession>A0A7W5DQ28</accession>
<dbReference type="Pfam" id="PF17801">
    <property type="entry name" value="Melibiase_C"/>
    <property type="match status" value="1"/>
</dbReference>
<reference evidence="11 12" key="1">
    <citation type="submission" date="2020-08" db="EMBL/GenBank/DDBJ databases">
        <title>Genomic Encyclopedia of Type Strains, Phase IV (KMG-IV): sequencing the most valuable type-strain genomes for metagenomic binning, comparative biology and taxonomic classification.</title>
        <authorList>
            <person name="Goeker M."/>
        </authorList>
    </citation>
    <scope>NUCLEOTIDE SEQUENCE [LARGE SCALE GENOMIC DNA]</scope>
    <source>
        <strain evidence="11 12">DSM 27471</strain>
    </source>
</reference>
<dbReference type="PRINTS" id="PR00740">
    <property type="entry name" value="GLHYDRLASE27"/>
</dbReference>
<feature type="chain" id="PRO_5031093489" description="Alpha-galactosidase" evidence="9">
    <location>
        <begin position="21"/>
        <end position="413"/>
    </location>
</feature>
<organism evidence="11 12">
    <name type="scientific">Microbacter margulisiae</name>
    <dbReference type="NCBI Taxonomy" id="1350067"/>
    <lineage>
        <taxon>Bacteria</taxon>
        <taxon>Pseudomonadati</taxon>
        <taxon>Bacteroidota</taxon>
        <taxon>Bacteroidia</taxon>
        <taxon>Bacteroidales</taxon>
        <taxon>Porphyromonadaceae</taxon>
        <taxon>Microbacter</taxon>
    </lineage>
</organism>
<dbReference type="InterPro" id="IPR041233">
    <property type="entry name" value="Melibiase_C"/>
</dbReference>
<dbReference type="Gene3D" id="2.60.40.1180">
    <property type="entry name" value="Golgi alpha-mannosidase II"/>
    <property type="match status" value="1"/>
</dbReference>
<evidence type="ECO:0000256" key="9">
    <source>
        <dbReference type="SAM" id="SignalP"/>
    </source>
</evidence>
<feature type="domain" description="Alpha galactosidase C-terminal" evidence="10">
    <location>
        <begin position="315"/>
        <end position="398"/>
    </location>
</feature>
<evidence type="ECO:0000256" key="5">
    <source>
        <dbReference type="ARBA" id="ARBA00022801"/>
    </source>
</evidence>
<dbReference type="CDD" id="cd14792">
    <property type="entry name" value="GH27"/>
    <property type="match status" value="1"/>
</dbReference>
<evidence type="ECO:0000256" key="8">
    <source>
        <dbReference type="RuleBase" id="RU361168"/>
    </source>
</evidence>
<keyword evidence="5 8" id="KW-0378">Hydrolase</keyword>
<dbReference type="InterPro" id="IPR002241">
    <property type="entry name" value="Glyco_hydro_27"/>
</dbReference>
<keyword evidence="4 9" id="KW-0732">Signal</keyword>
<dbReference type="Gene3D" id="3.20.20.70">
    <property type="entry name" value="Aldolase class I"/>
    <property type="match status" value="1"/>
</dbReference>
<dbReference type="RefSeq" id="WP_183412147.1">
    <property type="nucleotide sequence ID" value="NZ_JACHYB010000001.1"/>
</dbReference>
<dbReference type="PROSITE" id="PS00512">
    <property type="entry name" value="ALPHA_GALACTOSIDASE"/>
    <property type="match status" value="1"/>
</dbReference>
<keyword evidence="7 8" id="KW-0326">Glycosidase</keyword>
<dbReference type="PANTHER" id="PTHR11452:SF75">
    <property type="entry name" value="ALPHA-GALACTOSIDASE MEL1"/>
    <property type="match status" value="1"/>
</dbReference>
<dbReference type="InterPro" id="IPR013780">
    <property type="entry name" value="Glyco_hydro_b"/>
</dbReference>
<evidence type="ECO:0000313" key="12">
    <source>
        <dbReference type="Proteomes" id="UP000544222"/>
    </source>
</evidence>
<dbReference type="Pfam" id="PF16499">
    <property type="entry name" value="Melibiase_2"/>
    <property type="match status" value="1"/>
</dbReference>
<dbReference type="GO" id="GO:0016052">
    <property type="term" value="P:carbohydrate catabolic process"/>
    <property type="evidence" value="ECO:0007669"/>
    <property type="project" value="UniProtKB-ARBA"/>
</dbReference>
<feature type="signal peptide" evidence="9">
    <location>
        <begin position="1"/>
        <end position="20"/>
    </location>
</feature>
<dbReference type="SUPFAM" id="SSF51011">
    <property type="entry name" value="Glycosyl hydrolase domain"/>
    <property type="match status" value="1"/>
</dbReference>
<keyword evidence="12" id="KW-1185">Reference proteome</keyword>
<dbReference type="EC" id="3.2.1.22" evidence="3 8"/>
<evidence type="ECO:0000256" key="7">
    <source>
        <dbReference type="ARBA" id="ARBA00023295"/>
    </source>
</evidence>
<evidence type="ECO:0000256" key="3">
    <source>
        <dbReference type="ARBA" id="ARBA00012755"/>
    </source>
</evidence>
<comment type="catalytic activity">
    <reaction evidence="1 8">
        <text>Hydrolysis of terminal, non-reducing alpha-D-galactose residues in alpha-D-galactosides, including galactose oligosaccharides, galactomannans and galactolipids.</text>
        <dbReference type="EC" id="3.2.1.22"/>
    </reaction>
</comment>
<evidence type="ECO:0000256" key="1">
    <source>
        <dbReference type="ARBA" id="ARBA00001255"/>
    </source>
</evidence>
<evidence type="ECO:0000259" key="10">
    <source>
        <dbReference type="Pfam" id="PF17801"/>
    </source>
</evidence>
<gene>
    <name evidence="11" type="ORF">FHX64_000386</name>
</gene>
<sequence length="413" mass="46478">MKKLTFTFLFFAAVTSAALAQKYPGLALTPPMGWNSWNTFACNINEKMIKEMADAMVSSGMRDAGYKYLVLDDCWLSPTRDSLQNLQADPKKFPDGMKALGDYIHSKGLKFGIYNCAGTKTCAGYPGTRGHEYQDALTYASWGVDYLKYDWCNTEGINAREAYTTMSKALAATHRPIVFSMCEWGTNQPWLWGAPIAELWRTTGDIGCGWYIKPNPNGWTPLGVTQIIDKEVNLRQYAGPGHWNDPDMLEVGNGMPVNEDRAHFSMWAMLAAPLIAGNDLRHMSEETREILTNRGVIAVDQDSLGIQALRYEVKDSVETWMKPLEGGDWAICFLNRAAEPKAIDFDWKANVVKDTLSNRELNANTQRYAIVDLWTNKAMGTTQKALKGTVPSHDVLMVYLSKQIKKEKHKERR</sequence>
<dbReference type="InterPro" id="IPR017853">
    <property type="entry name" value="GH"/>
</dbReference>
<keyword evidence="6 8" id="KW-1015">Disulfide bond</keyword>